<name>A0A5J4W3Q0_9EUKA</name>
<dbReference type="SUPFAM" id="SSF53448">
    <property type="entry name" value="Nucleotide-diphospho-sugar transferases"/>
    <property type="match status" value="1"/>
</dbReference>
<dbReference type="GO" id="GO:0009298">
    <property type="term" value="P:GDP-mannose biosynthetic process"/>
    <property type="evidence" value="ECO:0007669"/>
    <property type="project" value="TreeGrafter"/>
</dbReference>
<evidence type="ECO:0000256" key="1">
    <source>
        <dbReference type="SAM" id="MobiDB-lite"/>
    </source>
</evidence>
<gene>
    <name evidence="3" type="ORF">EZS28_015314</name>
</gene>
<dbReference type="Proteomes" id="UP000324800">
    <property type="component" value="Unassembled WGS sequence"/>
</dbReference>
<proteinExistence type="predicted"/>
<keyword evidence="3" id="KW-0548">Nucleotidyltransferase</keyword>
<feature type="region of interest" description="Disordered" evidence="1">
    <location>
        <begin position="333"/>
        <end position="370"/>
    </location>
</feature>
<dbReference type="EMBL" id="SNRW01003696">
    <property type="protein sequence ID" value="KAA6389159.1"/>
    <property type="molecule type" value="Genomic_DNA"/>
</dbReference>
<evidence type="ECO:0000259" key="2">
    <source>
        <dbReference type="Pfam" id="PF00483"/>
    </source>
</evidence>
<protein>
    <submittedName>
        <fullName evidence="3">Mannose-1-phosphate guanylyltransferase/mannose-6-phosphate isomerase</fullName>
    </submittedName>
</protein>
<evidence type="ECO:0000313" key="3">
    <source>
        <dbReference type="EMBL" id="KAA6389159.1"/>
    </source>
</evidence>
<evidence type="ECO:0000313" key="4">
    <source>
        <dbReference type="Proteomes" id="UP000324800"/>
    </source>
</evidence>
<dbReference type="InterPro" id="IPR029044">
    <property type="entry name" value="Nucleotide-diphossugar_trans"/>
</dbReference>
<keyword evidence="3" id="KW-0808">Transferase</keyword>
<dbReference type="InterPro" id="IPR051161">
    <property type="entry name" value="Mannose-6P_isomerase_type2"/>
</dbReference>
<feature type="compositionally biased region" description="Low complexity" evidence="1">
    <location>
        <begin position="360"/>
        <end position="369"/>
    </location>
</feature>
<dbReference type="GO" id="GO:0004475">
    <property type="term" value="F:mannose-1-phosphate guanylyltransferase (GTP) activity"/>
    <property type="evidence" value="ECO:0007669"/>
    <property type="project" value="TreeGrafter"/>
</dbReference>
<dbReference type="AlphaFoldDB" id="A0A5J4W3Q0"/>
<reference evidence="3 4" key="1">
    <citation type="submission" date="2019-03" db="EMBL/GenBank/DDBJ databases">
        <title>Single cell metagenomics reveals metabolic interactions within the superorganism composed of flagellate Streblomastix strix and complex community of Bacteroidetes bacteria on its surface.</title>
        <authorList>
            <person name="Treitli S.C."/>
            <person name="Kolisko M."/>
            <person name="Husnik F."/>
            <person name="Keeling P."/>
            <person name="Hampl V."/>
        </authorList>
    </citation>
    <scope>NUCLEOTIDE SEQUENCE [LARGE SCALE GENOMIC DNA]</scope>
    <source>
        <strain evidence="3">ST1C</strain>
    </source>
</reference>
<dbReference type="InterPro" id="IPR005835">
    <property type="entry name" value="NTP_transferase_dom"/>
</dbReference>
<dbReference type="PANTHER" id="PTHR46390:SF1">
    <property type="entry name" value="MANNOSE-1-PHOSPHATE GUANYLYLTRANSFERASE"/>
    <property type="match status" value="1"/>
</dbReference>
<dbReference type="Gene3D" id="3.90.550.10">
    <property type="entry name" value="Spore Coat Polysaccharide Biosynthesis Protein SpsA, Chain A"/>
    <property type="match status" value="1"/>
</dbReference>
<dbReference type="OrthoDB" id="5594057at2759"/>
<accession>A0A5J4W3Q0</accession>
<keyword evidence="3" id="KW-0413">Isomerase</keyword>
<dbReference type="PANTHER" id="PTHR46390">
    <property type="entry name" value="MANNOSE-1-PHOSPHATE GUANYLYLTRANSFERASE"/>
    <property type="match status" value="1"/>
</dbReference>
<sequence>MADLTKKSEIEQHDDWWGLMMAGGASSRFFPLNKILFDPVGIGRTLSQQAFDRLCHKESEDDTTSLNPSNFIIVTSKLFSETLSNHIPEIPKSNFIGEPAPRSTMPAILLGMSHIRNVDTNAVMCIVTADHIISDVRMFRATLETARQVAVQRDCIVTIGITPSDMPQDWIGFGAIHSEFDRPIAVENQIHSECSVYPLIRFEEKPSVPRAQQMIDENRIAAQSNQTQQKQEKEQEQQSSSERKETSSSPLAWTWNAGMFVFRVQTMELALQAFHPEIYAIYLDLCKARSEEERNKAFLRFPNKIQNPLNPNTQVDCSIDYCIMMPLTDRTSHTASITQTKELSESKSETETKSKEQDKQQQQQKQQSTNSIDNLSAAVIPGNFPWFDVGGWSAFRNVKSIIQDSNGNILIGNSECINQTKRSIIVCEKLESNEKEKSICSKDNKLIADNLNDYVAVLTKDGTLALIPDSISPRLKDLKSIADKPENDKTHVLTECKNVEIVELGKEGRLRVCGLGVSDIRVIVECVEPLVVVLQNIGQK</sequence>
<dbReference type="Pfam" id="PF00483">
    <property type="entry name" value="NTP_transferase"/>
    <property type="match status" value="1"/>
</dbReference>
<comment type="caution">
    <text evidence="3">The sequence shown here is derived from an EMBL/GenBank/DDBJ whole genome shotgun (WGS) entry which is preliminary data.</text>
</comment>
<organism evidence="3 4">
    <name type="scientific">Streblomastix strix</name>
    <dbReference type="NCBI Taxonomy" id="222440"/>
    <lineage>
        <taxon>Eukaryota</taxon>
        <taxon>Metamonada</taxon>
        <taxon>Preaxostyla</taxon>
        <taxon>Oxymonadida</taxon>
        <taxon>Streblomastigidae</taxon>
        <taxon>Streblomastix</taxon>
    </lineage>
</organism>
<dbReference type="GO" id="GO:0016853">
    <property type="term" value="F:isomerase activity"/>
    <property type="evidence" value="ECO:0007669"/>
    <property type="project" value="UniProtKB-KW"/>
</dbReference>
<feature type="region of interest" description="Disordered" evidence="1">
    <location>
        <begin position="222"/>
        <end position="249"/>
    </location>
</feature>
<feature type="compositionally biased region" description="Basic and acidic residues" evidence="1">
    <location>
        <begin position="230"/>
        <end position="246"/>
    </location>
</feature>
<feature type="domain" description="Nucleotidyl transferase" evidence="2">
    <location>
        <begin position="18"/>
        <end position="403"/>
    </location>
</feature>
<feature type="compositionally biased region" description="Basic and acidic residues" evidence="1">
    <location>
        <begin position="342"/>
        <end position="359"/>
    </location>
</feature>